<reference evidence="3" key="2">
    <citation type="journal article" date="2023" name="Plants (Basel)">
        <title>Annotation of the Turnera subulata (Passifloraceae) Draft Genome Reveals the S-Locus Evolved after the Divergence of Turneroideae from Passifloroideae in a Stepwise Manner.</title>
        <authorList>
            <person name="Henning P.M."/>
            <person name="Roalson E.H."/>
            <person name="Mir W."/>
            <person name="McCubbin A.G."/>
            <person name="Shore J.S."/>
        </authorList>
    </citation>
    <scope>NUCLEOTIDE SEQUENCE</scope>
    <source>
        <strain evidence="3">F60SS</strain>
    </source>
</reference>
<feature type="transmembrane region" description="Helical" evidence="2">
    <location>
        <begin position="59"/>
        <end position="81"/>
    </location>
</feature>
<dbReference type="InterPro" id="IPR029069">
    <property type="entry name" value="HotDog_dom_sf"/>
</dbReference>
<comment type="caution">
    <text evidence="3">The sequence shown here is derived from an EMBL/GenBank/DDBJ whole genome shotgun (WGS) entry which is preliminary data.</text>
</comment>
<gene>
    <name evidence="3" type="ORF">Tsubulata_033102</name>
</gene>
<dbReference type="GO" id="GO:0047617">
    <property type="term" value="F:fatty acyl-CoA hydrolase activity"/>
    <property type="evidence" value="ECO:0007669"/>
    <property type="project" value="InterPro"/>
</dbReference>
<accession>A0A9Q0F2U1</accession>
<reference evidence="3" key="1">
    <citation type="submission" date="2022-02" db="EMBL/GenBank/DDBJ databases">
        <authorList>
            <person name="Henning P.M."/>
            <person name="McCubbin A.G."/>
            <person name="Shore J.S."/>
        </authorList>
    </citation>
    <scope>NUCLEOTIDE SEQUENCE</scope>
    <source>
        <strain evidence="3">F60SS</strain>
        <tissue evidence="3">Leaves</tissue>
    </source>
</reference>
<organism evidence="3 4">
    <name type="scientific">Turnera subulata</name>
    <dbReference type="NCBI Taxonomy" id="218843"/>
    <lineage>
        <taxon>Eukaryota</taxon>
        <taxon>Viridiplantae</taxon>
        <taxon>Streptophyta</taxon>
        <taxon>Embryophyta</taxon>
        <taxon>Tracheophyta</taxon>
        <taxon>Spermatophyta</taxon>
        <taxon>Magnoliopsida</taxon>
        <taxon>eudicotyledons</taxon>
        <taxon>Gunneridae</taxon>
        <taxon>Pentapetalae</taxon>
        <taxon>rosids</taxon>
        <taxon>fabids</taxon>
        <taxon>Malpighiales</taxon>
        <taxon>Passifloraceae</taxon>
        <taxon>Turnera</taxon>
    </lineage>
</organism>
<dbReference type="AlphaFoldDB" id="A0A9Q0F2U1"/>
<keyword evidence="4" id="KW-1185">Reference proteome</keyword>
<evidence type="ECO:0000313" key="4">
    <source>
        <dbReference type="Proteomes" id="UP001141552"/>
    </source>
</evidence>
<dbReference type="Gene3D" id="3.10.129.10">
    <property type="entry name" value="Hotdog Thioesterase"/>
    <property type="match status" value="1"/>
</dbReference>
<dbReference type="OrthoDB" id="46529at2759"/>
<keyword evidence="1" id="KW-0378">Hydrolase</keyword>
<protein>
    <recommendedName>
        <fullName evidence="5">Thioesterase domain-containing protein</fullName>
    </recommendedName>
</protein>
<dbReference type="EMBL" id="JAKUCV010007296">
    <property type="protein sequence ID" value="KAJ4824005.1"/>
    <property type="molecule type" value="Genomic_DNA"/>
</dbReference>
<dbReference type="PANTHER" id="PTHR21660">
    <property type="entry name" value="THIOESTERASE SUPERFAMILY MEMBER-RELATED"/>
    <property type="match status" value="1"/>
</dbReference>
<dbReference type="SUPFAM" id="SSF54637">
    <property type="entry name" value="Thioesterase/thiol ester dehydrase-isomerase"/>
    <property type="match status" value="1"/>
</dbReference>
<dbReference type="Proteomes" id="UP001141552">
    <property type="component" value="Unassembled WGS sequence"/>
</dbReference>
<evidence type="ECO:0000256" key="2">
    <source>
        <dbReference type="SAM" id="Phobius"/>
    </source>
</evidence>
<dbReference type="PANTHER" id="PTHR21660:SF1">
    <property type="entry name" value="ACYL-COENZYME A THIOESTERASE 13"/>
    <property type="match status" value="1"/>
</dbReference>
<evidence type="ECO:0000313" key="3">
    <source>
        <dbReference type="EMBL" id="KAJ4824005.1"/>
    </source>
</evidence>
<feature type="transmembrane region" description="Helical" evidence="2">
    <location>
        <begin position="102"/>
        <end position="118"/>
    </location>
</feature>
<sequence>MGDDFVASTKMWLEDASKGWGHQIDAIAFEGLKFLDAKKGYLRCSFVVTDRVADADGNWHVGAISTSLAAIGLYAILSLVGDLRVSMDFNASFYAKAKIHKLMYILMLLCDMGGWVWHAQEEVEIEARVVENLGEIASVMMETRRKSDGKLIASGKQWMNSNRLRSKL</sequence>
<evidence type="ECO:0008006" key="5">
    <source>
        <dbReference type="Google" id="ProtNLM"/>
    </source>
</evidence>
<keyword evidence="2" id="KW-0472">Membrane</keyword>
<evidence type="ECO:0000256" key="1">
    <source>
        <dbReference type="ARBA" id="ARBA00022801"/>
    </source>
</evidence>
<name>A0A9Q0F2U1_9ROSI</name>
<keyword evidence="2" id="KW-0812">Transmembrane</keyword>
<keyword evidence="2" id="KW-1133">Transmembrane helix</keyword>
<dbReference type="InterPro" id="IPR039298">
    <property type="entry name" value="ACOT13"/>
</dbReference>
<proteinExistence type="predicted"/>